<keyword evidence="9" id="KW-1185">Reference proteome</keyword>
<protein>
    <submittedName>
        <fullName evidence="8">BMP family ABC transporter substrate-binding protein</fullName>
    </submittedName>
</protein>
<dbReference type="PANTHER" id="PTHR34296:SF2">
    <property type="entry name" value="ABC TRANSPORTER GUANOSINE-BINDING PROTEIN NUPN"/>
    <property type="match status" value="1"/>
</dbReference>
<dbReference type="EMBL" id="JACSQC010000002">
    <property type="protein sequence ID" value="MBD8043176.1"/>
    <property type="molecule type" value="Genomic_DNA"/>
</dbReference>
<dbReference type="Gene3D" id="3.40.50.2300">
    <property type="match status" value="2"/>
</dbReference>
<keyword evidence="6" id="KW-0449">Lipoprotein</keyword>
<organism evidence="8 9">
    <name type="scientific">Arthrobacter pullicola</name>
    <dbReference type="NCBI Taxonomy" id="2762224"/>
    <lineage>
        <taxon>Bacteria</taxon>
        <taxon>Bacillati</taxon>
        <taxon>Actinomycetota</taxon>
        <taxon>Actinomycetes</taxon>
        <taxon>Micrococcales</taxon>
        <taxon>Micrococcaceae</taxon>
        <taxon>Arthrobacter</taxon>
    </lineage>
</organism>
<dbReference type="Pfam" id="PF02608">
    <property type="entry name" value="Bmp"/>
    <property type="match status" value="1"/>
</dbReference>
<feature type="domain" description="ABC transporter substrate-binding protein PnrA-like" evidence="7">
    <location>
        <begin position="75"/>
        <end position="387"/>
    </location>
</feature>
<evidence type="ECO:0000256" key="6">
    <source>
        <dbReference type="ARBA" id="ARBA00023288"/>
    </source>
</evidence>
<evidence type="ECO:0000256" key="3">
    <source>
        <dbReference type="ARBA" id="ARBA00022475"/>
    </source>
</evidence>
<keyword evidence="5" id="KW-0472">Membrane</keyword>
<evidence type="ECO:0000256" key="5">
    <source>
        <dbReference type="ARBA" id="ARBA00023136"/>
    </source>
</evidence>
<dbReference type="PANTHER" id="PTHR34296">
    <property type="entry name" value="TRANSCRIPTIONAL ACTIVATOR PROTEIN MED"/>
    <property type="match status" value="1"/>
</dbReference>
<comment type="caution">
    <text evidence="8">The sequence shown here is derived from an EMBL/GenBank/DDBJ whole genome shotgun (WGS) entry which is preliminary data.</text>
</comment>
<proteinExistence type="inferred from homology"/>
<dbReference type="CDD" id="cd06354">
    <property type="entry name" value="PBP1_PrnA-like"/>
    <property type="match status" value="1"/>
</dbReference>
<sequence>MAVLQTPTGGPLFFSGGTLKNFPRSIKRNAGISAAMLGASALLLAGCGAAPEEDAASSDTASSSGTSASGDFLACMVSDSGGFDDRSFNQSSFEGLQAAEKDLGIEIKTAESQSETDFLPNLDSMVVQNGCDITVTVGFLLADATKEVATANPESNFAIVDDNSIELDNVKPIIYDTAQAAFLAGYVAAGTSESGKVATYGGINIPTVTIFMDGFADGVEYYNEQNSANVELLGWNKADQTGSFIGNFTDTGAGKTTTQNFLNEGADIIMPVAGPVGTGTLDAVVEANANGGSNKVVWVDSDGFETAGTGQEFILTSVMKLMGDAVETVISSDVDGNFDATPYVGTLENGGVALAPYHDQESAVPADVKTAVDEIKAKIISGEITVESAASPK</sequence>
<dbReference type="SUPFAM" id="SSF53822">
    <property type="entry name" value="Periplasmic binding protein-like I"/>
    <property type="match status" value="1"/>
</dbReference>
<accession>A0ABR8YG27</accession>
<dbReference type="Proteomes" id="UP000652763">
    <property type="component" value="Unassembled WGS sequence"/>
</dbReference>
<dbReference type="InterPro" id="IPR050957">
    <property type="entry name" value="BMP_lipoprotein"/>
</dbReference>
<evidence type="ECO:0000256" key="2">
    <source>
        <dbReference type="ARBA" id="ARBA00008610"/>
    </source>
</evidence>
<reference evidence="8 9" key="1">
    <citation type="submission" date="2020-08" db="EMBL/GenBank/DDBJ databases">
        <title>A Genomic Blueprint of the Chicken Gut Microbiome.</title>
        <authorList>
            <person name="Gilroy R."/>
            <person name="Ravi A."/>
            <person name="Getino M."/>
            <person name="Pursley I."/>
            <person name="Horton D.L."/>
            <person name="Alikhan N.-F."/>
            <person name="Baker D."/>
            <person name="Gharbi K."/>
            <person name="Hall N."/>
            <person name="Watson M."/>
            <person name="Adriaenssens E.M."/>
            <person name="Foster-Nyarko E."/>
            <person name="Jarju S."/>
            <person name="Secka A."/>
            <person name="Antonio M."/>
            <person name="Oren A."/>
            <person name="Chaudhuri R."/>
            <person name="La Ragione R.M."/>
            <person name="Hildebrand F."/>
            <person name="Pallen M.J."/>
        </authorList>
    </citation>
    <scope>NUCLEOTIDE SEQUENCE [LARGE SCALE GENOMIC DNA]</scope>
    <source>
        <strain evidence="8 9">Sa2BUA2</strain>
    </source>
</reference>
<dbReference type="InterPro" id="IPR003760">
    <property type="entry name" value="PnrA-like"/>
</dbReference>
<evidence type="ECO:0000256" key="1">
    <source>
        <dbReference type="ARBA" id="ARBA00004193"/>
    </source>
</evidence>
<keyword evidence="4" id="KW-0732">Signal</keyword>
<dbReference type="InterPro" id="IPR028082">
    <property type="entry name" value="Peripla_BP_I"/>
</dbReference>
<evidence type="ECO:0000313" key="8">
    <source>
        <dbReference type="EMBL" id="MBD8043176.1"/>
    </source>
</evidence>
<keyword evidence="3" id="KW-1003">Cell membrane</keyword>
<evidence type="ECO:0000259" key="7">
    <source>
        <dbReference type="Pfam" id="PF02608"/>
    </source>
</evidence>
<gene>
    <name evidence="8" type="ORF">H9638_05050</name>
</gene>
<name>A0ABR8YG27_9MICC</name>
<comment type="subcellular location">
    <subcellularLocation>
        <location evidence="1">Cell membrane</location>
        <topology evidence="1">Lipid-anchor</topology>
    </subcellularLocation>
</comment>
<evidence type="ECO:0000313" key="9">
    <source>
        <dbReference type="Proteomes" id="UP000652763"/>
    </source>
</evidence>
<comment type="similarity">
    <text evidence="2">Belongs to the BMP lipoprotein family.</text>
</comment>
<evidence type="ECO:0000256" key="4">
    <source>
        <dbReference type="ARBA" id="ARBA00022729"/>
    </source>
</evidence>